<dbReference type="SUPFAM" id="SSF50494">
    <property type="entry name" value="Trypsin-like serine proteases"/>
    <property type="match status" value="1"/>
</dbReference>
<keyword evidence="1" id="KW-0732">Signal</keyword>
<evidence type="ECO:0000313" key="3">
    <source>
        <dbReference type="Proteomes" id="UP000008963"/>
    </source>
</evidence>
<proteinExistence type="predicted"/>
<dbReference type="eggNOG" id="ENOG5033NZC">
    <property type="taxonomic scope" value="Bacteria"/>
</dbReference>
<dbReference type="InterPro" id="IPR043504">
    <property type="entry name" value="Peptidase_S1_PA_chymotrypsin"/>
</dbReference>
<organism evidence="2 3">
    <name type="scientific">Halobacteriovorax marinus (strain ATCC BAA-682 / DSM 15412 / SJ)</name>
    <name type="common">Bacteriovorax marinus</name>
    <dbReference type="NCBI Taxonomy" id="862908"/>
    <lineage>
        <taxon>Bacteria</taxon>
        <taxon>Pseudomonadati</taxon>
        <taxon>Bdellovibrionota</taxon>
        <taxon>Bacteriovoracia</taxon>
        <taxon>Bacteriovoracales</taxon>
        <taxon>Halobacteriovoraceae</taxon>
        <taxon>Halobacteriovorax</taxon>
    </lineage>
</organism>
<sequence length="334" mass="35760">MRAVVKILFTVNVLFICGYSTASECHSSKTVTPTTGNSRSIASEVKTIDSFISTDRSTEVSKGLYLKSDKAIHPSDDRLVKGPDSPRYLDAVGRLRIEKSNGKANICGGSLVAFTPKQSSRIVVTSLHCLAGNTATWTTKTKDGKTITRKVKEVIHNNWESDVAFLLLEDFVDFRDVPPLILDYNGGSSLDGHMSNGVEFAAAGYSADAEKGKGGTVLTYDVTGDMAASDVSGDPIGGVSDDITTFGGASGGAIILSYEVDEDYAPGILEGKQAFLFGVIKGGLTNDFASSNGVEGSNNTRFVTYEKFDLDLADYMEKYNGKIDGIADEPDWDF</sequence>
<dbReference type="Gene3D" id="2.40.10.10">
    <property type="entry name" value="Trypsin-like serine proteases"/>
    <property type="match status" value="1"/>
</dbReference>
<dbReference type="OrthoDB" id="5293713at2"/>
<dbReference type="HOGENOM" id="CLU_830981_0_0_7"/>
<dbReference type="STRING" id="862908.BMS_2906"/>
<keyword evidence="3" id="KW-1185">Reference proteome</keyword>
<dbReference type="PATRIC" id="fig|862908.3.peg.2779"/>
<feature type="chain" id="PRO_5003154541" evidence="1">
    <location>
        <begin position="23"/>
        <end position="334"/>
    </location>
</feature>
<dbReference type="InterPro" id="IPR009003">
    <property type="entry name" value="Peptidase_S1_PA"/>
</dbReference>
<dbReference type="KEGG" id="bmx:BMS_2906"/>
<feature type="signal peptide" evidence="1">
    <location>
        <begin position="1"/>
        <end position="22"/>
    </location>
</feature>
<gene>
    <name evidence="2" type="ordered locus">BMS_2906</name>
</gene>
<evidence type="ECO:0000256" key="1">
    <source>
        <dbReference type="SAM" id="SignalP"/>
    </source>
</evidence>
<dbReference type="AlphaFoldDB" id="E1WYN7"/>
<accession>E1WYN7</accession>
<evidence type="ECO:0000313" key="2">
    <source>
        <dbReference type="EMBL" id="CBW27677.1"/>
    </source>
</evidence>
<protein>
    <submittedName>
        <fullName evidence="2">Exported protein</fullName>
    </submittedName>
</protein>
<dbReference type="RefSeq" id="WP_014245451.1">
    <property type="nucleotide sequence ID" value="NC_016620.1"/>
</dbReference>
<name>E1WYN7_HALMS</name>
<dbReference type="EMBL" id="FQ312005">
    <property type="protein sequence ID" value="CBW27677.1"/>
    <property type="molecule type" value="Genomic_DNA"/>
</dbReference>
<reference evidence="3" key="1">
    <citation type="journal article" date="2013" name="ISME J.">
        <title>A small predatory core genome in the divergent marine Bacteriovorax marinus SJ and the terrestrial Bdellovibrio bacteriovorus.</title>
        <authorList>
            <person name="Crossman L.C."/>
            <person name="Chen H."/>
            <person name="Cerdeno-Tarraga A.M."/>
            <person name="Brooks K."/>
            <person name="Quail M.A."/>
            <person name="Pineiro S.A."/>
            <person name="Hobley L."/>
            <person name="Sockett R.E."/>
            <person name="Bentley S.D."/>
            <person name="Parkhill J."/>
            <person name="Williams H.N."/>
            <person name="Stine O.C."/>
        </authorList>
    </citation>
    <scope>NUCLEOTIDE SEQUENCE [LARGE SCALE GENOMIC DNA]</scope>
    <source>
        <strain evidence="3">ATCC BAA-682 / DSM 15412 / SJ</strain>
    </source>
</reference>
<dbReference type="Proteomes" id="UP000008963">
    <property type="component" value="Chromosome"/>
</dbReference>